<dbReference type="InterPro" id="IPR047817">
    <property type="entry name" value="ABC2_TM_bact-type"/>
</dbReference>
<feature type="transmembrane region" description="Helical" evidence="6">
    <location>
        <begin position="219"/>
        <end position="243"/>
    </location>
</feature>
<keyword evidence="5 6" id="KW-0472">Membrane</keyword>
<dbReference type="InterPro" id="IPR013525">
    <property type="entry name" value="ABC2_TM"/>
</dbReference>
<feature type="transmembrane region" description="Helical" evidence="6">
    <location>
        <begin position="23"/>
        <end position="41"/>
    </location>
</feature>
<accession>A0A930UBZ7</accession>
<reference evidence="8" key="1">
    <citation type="submission" date="2020-10" db="EMBL/GenBank/DDBJ databases">
        <title>An improved Amphimedon queenslandica hologenome assembly reveals how three proteobacterial symbionts can extend the metabolic phenotypic of their marine sponge host.</title>
        <authorList>
            <person name="Degnan B."/>
            <person name="Degnan S."/>
            <person name="Xiang X."/>
        </authorList>
    </citation>
    <scope>NUCLEOTIDE SEQUENCE</scope>
    <source>
        <strain evidence="8">AqS2</strain>
    </source>
</reference>
<evidence type="ECO:0000313" key="8">
    <source>
        <dbReference type="EMBL" id="MBF2735125.1"/>
    </source>
</evidence>
<evidence type="ECO:0000256" key="3">
    <source>
        <dbReference type="ARBA" id="ARBA00022692"/>
    </source>
</evidence>
<feature type="domain" description="ABC transmembrane type-2" evidence="7">
    <location>
        <begin position="17"/>
        <end position="246"/>
    </location>
</feature>
<evidence type="ECO:0000256" key="4">
    <source>
        <dbReference type="ARBA" id="ARBA00022989"/>
    </source>
</evidence>
<dbReference type="PANTHER" id="PTHR43332">
    <property type="entry name" value="INNER MEMBRANE TRANSPORT PERMEASE YADH-RELATED"/>
    <property type="match status" value="1"/>
</dbReference>
<dbReference type="GO" id="GO:0140359">
    <property type="term" value="F:ABC-type transporter activity"/>
    <property type="evidence" value="ECO:0007669"/>
    <property type="project" value="InterPro"/>
</dbReference>
<dbReference type="EMBL" id="JADHEI010000033">
    <property type="protein sequence ID" value="MBF2735125.1"/>
    <property type="molecule type" value="Genomic_DNA"/>
</dbReference>
<gene>
    <name evidence="8" type="ORF">ISN26_03435</name>
</gene>
<keyword evidence="6" id="KW-1003">Cell membrane</keyword>
<evidence type="ECO:0000259" key="7">
    <source>
        <dbReference type="PROSITE" id="PS51012"/>
    </source>
</evidence>
<sequence length="251" mass="27491">MPGFPGLFQKECLRFLSVSVQTVFGPVLASLLFLLIFTHVLEGRGAAFEDVRYAVFLIPGLAAMTMIQQAFANSSSSLIISKMMGNLVMILLTPITPLSFFLAYLLSSLVRGLIVAALMILVGALLAEIRLEHPWWMLAFLLSGGLFSSALGVVIGIWAEKFDQIALFQTLILLPLTFLSGVFYSLESLPPLWQFLTKLNPFAYYIDGFRYGFVGVSDIPVGASLAITILFAAVTSAAGYLMIRNGYKIRN</sequence>
<evidence type="ECO:0000256" key="6">
    <source>
        <dbReference type="RuleBase" id="RU361157"/>
    </source>
</evidence>
<feature type="transmembrane region" description="Helical" evidence="6">
    <location>
        <begin position="135"/>
        <end position="158"/>
    </location>
</feature>
<protein>
    <recommendedName>
        <fullName evidence="6">Transport permease protein</fullName>
    </recommendedName>
</protein>
<keyword evidence="9" id="KW-1185">Reference proteome</keyword>
<dbReference type="PIRSF" id="PIRSF006648">
    <property type="entry name" value="DrrB"/>
    <property type="match status" value="1"/>
</dbReference>
<dbReference type="PROSITE" id="PS51012">
    <property type="entry name" value="ABC_TM2"/>
    <property type="match status" value="1"/>
</dbReference>
<evidence type="ECO:0000256" key="5">
    <source>
        <dbReference type="ARBA" id="ARBA00023136"/>
    </source>
</evidence>
<comment type="caution">
    <text evidence="8">The sequence shown here is derived from an EMBL/GenBank/DDBJ whole genome shotgun (WGS) entry which is preliminary data.</text>
</comment>
<keyword evidence="6" id="KW-0813">Transport</keyword>
<feature type="transmembrane region" description="Helical" evidence="6">
    <location>
        <begin position="112"/>
        <end position="129"/>
    </location>
</feature>
<organism evidence="8 9">
    <name type="scientific">Candidatus Amphirhobacter heronislandensis</name>
    <dbReference type="NCBI Taxonomy" id="1732024"/>
    <lineage>
        <taxon>Bacteria</taxon>
        <taxon>Pseudomonadati</taxon>
        <taxon>Pseudomonadota</taxon>
        <taxon>Gammaproteobacteria</taxon>
        <taxon>Candidatus Tethybacterales</taxon>
        <taxon>Candidatus Tethybacteraceae</taxon>
        <taxon>Candidatus Amphirhobacter</taxon>
    </lineage>
</organism>
<feature type="transmembrane region" description="Helical" evidence="6">
    <location>
        <begin position="165"/>
        <end position="186"/>
    </location>
</feature>
<feature type="transmembrane region" description="Helical" evidence="6">
    <location>
        <begin position="83"/>
        <end position="105"/>
    </location>
</feature>
<evidence type="ECO:0000313" key="9">
    <source>
        <dbReference type="Proteomes" id="UP000604381"/>
    </source>
</evidence>
<dbReference type="GO" id="GO:0043190">
    <property type="term" value="C:ATP-binding cassette (ABC) transporter complex"/>
    <property type="evidence" value="ECO:0007669"/>
    <property type="project" value="InterPro"/>
</dbReference>
<dbReference type="Proteomes" id="UP000604381">
    <property type="component" value="Unassembled WGS sequence"/>
</dbReference>
<name>A0A930UBZ7_9GAMM</name>
<comment type="subcellular location">
    <subcellularLocation>
        <location evidence="6">Cell inner membrane</location>
        <topology evidence="6">Multi-pass membrane protein</topology>
    </subcellularLocation>
    <subcellularLocation>
        <location evidence="1">Membrane</location>
        <topology evidence="1">Multi-pass membrane protein</topology>
    </subcellularLocation>
</comment>
<evidence type="ECO:0000256" key="1">
    <source>
        <dbReference type="ARBA" id="ARBA00004141"/>
    </source>
</evidence>
<dbReference type="AlphaFoldDB" id="A0A930UBZ7"/>
<proteinExistence type="inferred from homology"/>
<keyword evidence="3 6" id="KW-0812">Transmembrane</keyword>
<dbReference type="InterPro" id="IPR052522">
    <property type="entry name" value="ABC-2_transport_permease"/>
</dbReference>
<feature type="transmembrane region" description="Helical" evidence="6">
    <location>
        <begin position="53"/>
        <end position="71"/>
    </location>
</feature>
<comment type="similarity">
    <text evidence="2 6">Belongs to the ABC-2 integral membrane protein family.</text>
</comment>
<dbReference type="InterPro" id="IPR000412">
    <property type="entry name" value="ABC_2_transport"/>
</dbReference>
<dbReference type="Pfam" id="PF01061">
    <property type="entry name" value="ABC2_membrane"/>
    <property type="match status" value="1"/>
</dbReference>
<keyword evidence="4 6" id="KW-1133">Transmembrane helix</keyword>
<dbReference type="PANTHER" id="PTHR43332:SF1">
    <property type="entry name" value="TRANSPORT PERMEASE PROTEIN"/>
    <property type="match status" value="1"/>
</dbReference>
<evidence type="ECO:0000256" key="2">
    <source>
        <dbReference type="ARBA" id="ARBA00007783"/>
    </source>
</evidence>
<dbReference type="PRINTS" id="PR00164">
    <property type="entry name" value="ABC2TRNSPORT"/>
</dbReference>